<gene>
    <name evidence="4" type="ORF">BN7_2373</name>
</gene>
<sequence>MISYKDIFTDLEMITDDYKMRLVDDVIYEVDCKLINIYNGSQLHDPVDSDEDNENVIEVNDVIHNFDLSGEIELTDGRQAFMELFRGYMRKVQKDLKDNKPEELETFRNGSNKYLSHKVGPSINNFRFYLSLFTNETDTMPVMVKHLDDGTPLYACFWKHGLYEEEK</sequence>
<dbReference type="InterPro" id="IPR011057">
    <property type="entry name" value="Mss4-like_sf"/>
</dbReference>
<dbReference type="InParanoid" id="K0KNZ8"/>
<protein>
    <recommendedName>
        <fullName evidence="1">Translationally-controlled tumor protein homolog</fullName>
    </recommendedName>
</protein>
<dbReference type="SUPFAM" id="SSF51316">
    <property type="entry name" value="Mss4-like"/>
    <property type="match status" value="1"/>
</dbReference>
<comment type="caution">
    <text evidence="4">The sequence shown here is derived from an EMBL/GenBank/DDBJ whole genome shotgun (WGS) entry which is preliminary data.</text>
</comment>
<evidence type="ECO:0000256" key="2">
    <source>
        <dbReference type="PROSITE-ProRule" id="PRU01133"/>
    </source>
</evidence>
<dbReference type="EMBL" id="CAIF01000054">
    <property type="protein sequence ID" value="CCH42828.1"/>
    <property type="molecule type" value="Genomic_DNA"/>
</dbReference>
<evidence type="ECO:0000256" key="1">
    <source>
        <dbReference type="ARBA" id="ARBA00014759"/>
    </source>
</evidence>
<dbReference type="GO" id="GO:0005737">
    <property type="term" value="C:cytoplasm"/>
    <property type="evidence" value="ECO:0007669"/>
    <property type="project" value="TreeGrafter"/>
</dbReference>
<dbReference type="PANTHER" id="PTHR11991:SF0">
    <property type="entry name" value="TRANSLATIONALLY-CONTROLLED TUMOR PROTEIN"/>
    <property type="match status" value="1"/>
</dbReference>
<dbReference type="Gene3D" id="2.170.150.10">
    <property type="entry name" value="Metal Binding Protein, Guanine Nucleotide Exchange Factor, Chain A"/>
    <property type="match status" value="1"/>
</dbReference>
<dbReference type="HOGENOM" id="CLU_095877_0_0_1"/>
<feature type="domain" description="TCTP" evidence="3">
    <location>
        <begin position="1"/>
        <end position="167"/>
    </location>
</feature>
<evidence type="ECO:0000313" key="5">
    <source>
        <dbReference type="Proteomes" id="UP000009328"/>
    </source>
</evidence>
<accession>K0KNZ8</accession>
<dbReference type="Proteomes" id="UP000009328">
    <property type="component" value="Unassembled WGS sequence"/>
</dbReference>
<dbReference type="InterPro" id="IPR034737">
    <property type="entry name" value="TCTP"/>
</dbReference>
<proteinExistence type="inferred from homology"/>
<dbReference type="AlphaFoldDB" id="K0KNZ8"/>
<name>K0KNZ8_WICCF</name>
<evidence type="ECO:0000313" key="4">
    <source>
        <dbReference type="EMBL" id="CCH42828.1"/>
    </source>
</evidence>
<reference evidence="4 5" key="1">
    <citation type="journal article" date="2012" name="Eukaryot. Cell">
        <title>Draft genome sequence of Wickerhamomyces ciferrii NRRL Y-1031 F-60-10.</title>
        <authorList>
            <person name="Schneider J."/>
            <person name="Andrea H."/>
            <person name="Blom J."/>
            <person name="Jaenicke S."/>
            <person name="Ruckert C."/>
            <person name="Schorsch C."/>
            <person name="Szczepanowski R."/>
            <person name="Farwick M."/>
            <person name="Goesmann A."/>
            <person name="Puhler A."/>
            <person name="Schaffer S."/>
            <person name="Tauch A."/>
            <person name="Kohler T."/>
            <person name="Brinkrolf K."/>
        </authorList>
    </citation>
    <scope>NUCLEOTIDE SEQUENCE [LARGE SCALE GENOMIC DNA]</scope>
    <source>
        <strain evidence="5">ATCC 14091 / BCRC 22168 / CBS 111 / JCM 3599 / NBRC 0793 / NRRL Y-1031 F-60-10</strain>
    </source>
</reference>
<dbReference type="Pfam" id="PF00838">
    <property type="entry name" value="TCTP"/>
    <property type="match status" value="1"/>
</dbReference>
<organism evidence="4 5">
    <name type="scientific">Wickerhamomyces ciferrii (strain ATCC 14091 / BCRC 22168 / CBS 111 / JCM 3599 / NBRC 0793 / NRRL Y-1031 F-60-10)</name>
    <name type="common">Yeast</name>
    <name type="synonym">Pichia ciferrii</name>
    <dbReference type="NCBI Taxonomy" id="1206466"/>
    <lineage>
        <taxon>Eukaryota</taxon>
        <taxon>Fungi</taxon>
        <taxon>Dikarya</taxon>
        <taxon>Ascomycota</taxon>
        <taxon>Saccharomycotina</taxon>
        <taxon>Saccharomycetes</taxon>
        <taxon>Phaffomycetales</taxon>
        <taxon>Wickerhamomycetaceae</taxon>
        <taxon>Wickerhamomyces</taxon>
    </lineage>
</organism>
<keyword evidence="5" id="KW-1185">Reference proteome</keyword>
<dbReference type="InterPro" id="IPR011323">
    <property type="entry name" value="Mss4/transl-control_tumour"/>
</dbReference>
<evidence type="ECO:0000259" key="3">
    <source>
        <dbReference type="PROSITE" id="PS51797"/>
    </source>
</evidence>
<dbReference type="eggNOG" id="KOG1727">
    <property type="taxonomic scope" value="Eukaryota"/>
</dbReference>
<dbReference type="GO" id="GO:0005509">
    <property type="term" value="F:calcium ion binding"/>
    <property type="evidence" value="ECO:0007669"/>
    <property type="project" value="TreeGrafter"/>
</dbReference>
<dbReference type="InterPro" id="IPR018105">
    <property type="entry name" value="Translational_control_tumour_p"/>
</dbReference>
<dbReference type="PROSITE" id="PS51797">
    <property type="entry name" value="TCTP_3"/>
    <property type="match status" value="1"/>
</dbReference>
<comment type="similarity">
    <text evidence="2">Belongs to the TCTP family.</text>
</comment>
<dbReference type="STRING" id="1206466.K0KNZ8"/>
<dbReference type="PANTHER" id="PTHR11991">
    <property type="entry name" value="TRANSLATIONALLY CONTROLLED TUMOR PROTEIN-RELATED"/>
    <property type="match status" value="1"/>
</dbReference>